<evidence type="ECO:0000313" key="1">
    <source>
        <dbReference type="EMBL" id="QJH94408.1"/>
    </source>
</evidence>
<dbReference type="Gene3D" id="2.60.120.260">
    <property type="entry name" value="Galactose-binding domain-like"/>
    <property type="match status" value="1"/>
</dbReference>
<sequence length="571" mass="58847">MGFACKRKRKNVDPSLIFQYVAGLNDAIVRDNVSGTNFSQTYAGTNRTRTTAAGLNETVAANVPVIDHVGASLTPALRVEPQGANILLGTPPTTQDLTLGLGSFTLQVFGAGTAVSSAGTATITGAGTASNGTPNTFTVTAAGTVTITITTATVVWLVPGSIPSAYFAGAASATTGSVTQANMRLSAVNGTAFVDFSAGTDLNGNLGKYLRVTDSAGKSVYGFIKAAGTGETFGANLLINPTFDVNATGWSAVRCTLASIAGGQSNNCLEMTNVGGNDSRARQNIAIINGASYDTSQYLKIGTASPSDSGFILVISGGSTKNVTITPTSSWQQFTTHITSNGTSLDFGVYAYSQDTKTNLVDEVVFRQRLTPAATGITIVSTPGGATYNWASQDTGFNYNDSSGYTYTILGTVRATEANTTTLGIPTAVSNALAASGTIVIKGRFAFARAAGVVTNILASAAATNSLVYTTTAAGNITSNDGTTIAENAGAYTANADWKIALKWPSDTDKYRIGIDVDGAGIVWGTEVAFDGAFTATANLILGYVLHGPTWIKWVKIYDKVLTDAQINAIS</sequence>
<reference evidence="1" key="1">
    <citation type="submission" date="2020-03" db="EMBL/GenBank/DDBJ databases">
        <title>The deep terrestrial virosphere.</title>
        <authorList>
            <person name="Holmfeldt K."/>
            <person name="Nilsson E."/>
            <person name="Simone D."/>
            <person name="Lopez-Fernandez M."/>
            <person name="Wu X."/>
            <person name="de Brujin I."/>
            <person name="Lundin D."/>
            <person name="Andersson A."/>
            <person name="Bertilsson S."/>
            <person name="Dopson M."/>
        </authorList>
    </citation>
    <scope>NUCLEOTIDE SEQUENCE</scope>
    <source>
        <strain evidence="1">TM448B00218</strain>
    </source>
</reference>
<dbReference type="AlphaFoldDB" id="A0A6M3X9P7"/>
<organism evidence="1">
    <name type="scientific">viral metagenome</name>
    <dbReference type="NCBI Taxonomy" id="1070528"/>
    <lineage>
        <taxon>unclassified sequences</taxon>
        <taxon>metagenomes</taxon>
        <taxon>organismal metagenomes</taxon>
    </lineage>
</organism>
<gene>
    <name evidence="1" type="ORF">TM448B00218_0051</name>
</gene>
<dbReference type="EMBL" id="MT144600">
    <property type="protein sequence ID" value="QJH94408.1"/>
    <property type="molecule type" value="Genomic_DNA"/>
</dbReference>
<protein>
    <submittedName>
        <fullName evidence="1">Uncharacterized protein</fullName>
    </submittedName>
</protein>
<name>A0A6M3X9P7_9ZZZZ</name>
<accession>A0A6M3X9P7</accession>
<proteinExistence type="predicted"/>